<dbReference type="InterPro" id="IPR002937">
    <property type="entry name" value="Amino_oxidase"/>
</dbReference>
<dbReference type="SUPFAM" id="SSF51905">
    <property type="entry name" value="FAD/NAD(P)-binding domain"/>
    <property type="match status" value="1"/>
</dbReference>
<dbReference type="Proteomes" id="UP000218288">
    <property type="component" value="Chromosome"/>
</dbReference>
<protein>
    <submittedName>
        <fullName evidence="2">Squalene-associated FAD-dependent desaturase</fullName>
    </submittedName>
</protein>
<dbReference type="OrthoDB" id="7849608at2"/>
<organism evidence="2 3">
    <name type="scientific">Methylorubrum populi</name>
    <dbReference type="NCBI Taxonomy" id="223967"/>
    <lineage>
        <taxon>Bacteria</taxon>
        <taxon>Pseudomonadati</taxon>
        <taxon>Pseudomonadota</taxon>
        <taxon>Alphaproteobacteria</taxon>
        <taxon>Hyphomicrobiales</taxon>
        <taxon>Methylobacteriaceae</taxon>
        <taxon>Methylorubrum</taxon>
    </lineage>
</organism>
<evidence type="ECO:0000313" key="2">
    <source>
        <dbReference type="EMBL" id="BAU88894.1"/>
    </source>
</evidence>
<reference evidence="2 3" key="1">
    <citation type="journal article" date="2016" name="Genome Announc.">
        <title>Complete Genome Sequence of Methylobacterium populi P-1M, Isolated from Pink-Pigmented Household Biofilm.</title>
        <authorList>
            <person name="Morohoshi T."/>
            <person name="Ikeda T."/>
        </authorList>
    </citation>
    <scope>NUCLEOTIDE SEQUENCE [LARGE SCALE GENOMIC DNA]</scope>
    <source>
        <strain evidence="2 3">P-1M</strain>
    </source>
</reference>
<evidence type="ECO:0000259" key="1">
    <source>
        <dbReference type="Pfam" id="PF01593"/>
    </source>
</evidence>
<dbReference type="Pfam" id="PF01593">
    <property type="entry name" value="Amino_oxidase"/>
    <property type="match status" value="1"/>
</dbReference>
<proteinExistence type="predicted"/>
<dbReference type="PANTHER" id="PTHR42923:SF47">
    <property type="entry name" value="BLR3003 PROTEIN"/>
    <property type="match status" value="1"/>
</dbReference>
<dbReference type="InterPro" id="IPR017830">
    <property type="entry name" value="SQase_HpnE"/>
</dbReference>
<dbReference type="PANTHER" id="PTHR42923">
    <property type="entry name" value="PROTOPORPHYRINOGEN OXIDASE"/>
    <property type="match status" value="1"/>
</dbReference>
<gene>
    <name evidence="2" type="ORF">MPPM_0289</name>
</gene>
<dbReference type="EMBL" id="AP014809">
    <property type="protein sequence ID" value="BAU88894.1"/>
    <property type="molecule type" value="Genomic_DNA"/>
</dbReference>
<dbReference type="RefSeq" id="WP_096483218.1">
    <property type="nucleotide sequence ID" value="NZ_AP014809.1"/>
</dbReference>
<sequence>MSNAVHIVGAGLSGLCAAVDLVDAGYPVIIHEAAGHAGGRCRSYHDPQLGMTIDNGNHLGLSGNRATVAFLSRIGSSNAVVEQEKAEFPFVDLAAGLRWTLRLNRSRVPWWVLDSRRRVPGSHVADYASILHLLSAEPGTKVSDVLACEGLLYERLWRPVLLAALNIDPRDADAVIAANVLRETVGAGGRACKPLITTKGLSTAFIDPALKYLKERGAVFRYNNRLRRFIFDDNDVAGLVFEQETTRLKSGDRVILAVTPKAASSVMPELRVPPEDRGIVNVHFRARGPAEMPRMMGVVNGLSDWIFTYSDRISVTISGTDLVGTASCDLAQRVWTEIGAVSRPYRSDFAATPPSWRIIREKRATFAATPAGARSRAQSRTRLRNLFIAGDWTDTGLPACMEGAIRSGNEASRLAIEAN</sequence>
<feature type="domain" description="Amine oxidase" evidence="1">
    <location>
        <begin position="12"/>
        <end position="414"/>
    </location>
</feature>
<name>A0A169QH26_9HYPH</name>
<accession>A0A169QH26</accession>
<dbReference type="InterPro" id="IPR036188">
    <property type="entry name" value="FAD/NAD-bd_sf"/>
</dbReference>
<dbReference type="GO" id="GO:0016491">
    <property type="term" value="F:oxidoreductase activity"/>
    <property type="evidence" value="ECO:0007669"/>
    <property type="project" value="InterPro"/>
</dbReference>
<dbReference type="AlphaFoldDB" id="A0A169QH26"/>
<dbReference type="NCBIfam" id="TIGR03467">
    <property type="entry name" value="HpnE"/>
    <property type="match status" value="1"/>
</dbReference>
<evidence type="ECO:0000313" key="3">
    <source>
        <dbReference type="Proteomes" id="UP000218288"/>
    </source>
</evidence>
<dbReference type="Gene3D" id="3.50.50.60">
    <property type="entry name" value="FAD/NAD(P)-binding domain"/>
    <property type="match status" value="1"/>
</dbReference>
<dbReference type="InterPro" id="IPR050464">
    <property type="entry name" value="Zeta_carotene_desat/Oxidored"/>
</dbReference>